<dbReference type="Proteomes" id="UP000000759">
    <property type="component" value="Chromosome 6"/>
</dbReference>
<dbReference type="EMBL" id="CM000609">
    <property type="protein sequence ID" value="EEC48979.1"/>
    <property type="molecule type" value="Genomic_DNA"/>
</dbReference>
<organism evidence="3 4">
    <name type="scientific">Phaeodactylum tricornutum (strain CCAP 1055/1)</name>
    <dbReference type="NCBI Taxonomy" id="556484"/>
    <lineage>
        <taxon>Eukaryota</taxon>
        <taxon>Sar</taxon>
        <taxon>Stramenopiles</taxon>
        <taxon>Ochrophyta</taxon>
        <taxon>Bacillariophyta</taxon>
        <taxon>Bacillariophyceae</taxon>
        <taxon>Bacillariophycidae</taxon>
        <taxon>Naviculales</taxon>
        <taxon>Phaeodactylaceae</taxon>
        <taxon>Phaeodactylum</taxon>
    </lineage>
</organism>
<sequence length="528" mass="59347">MMMSKQHHQLKDIAVPHDHDVLSGRGNFVNYHAGNEFFRALVRKHKVAYVACPKPQKGKFSRMILDEIRCLNPPGRFLKQDSVSKMWYDIGEKKALDKTRQALREGAPEIMKEIGDDESSENPASSPLSRETTPKVSMSHDQAPPPPPPMYNSTPPMNNRSSRFGNGYEHYTPAAAPALSAPTGLSHCPTEGTRSTAMRHPGQMMLHQQMQHYQQSNMRNNLFSTQTMAGQQGNPQHTVSRPLPHNHMPTEGFHQQEQEQSHRNHHLHINTVRQVTECGPNLQGRMGDSSIHCHEYLANGRETFDSKISFDDFLEPRPIFSGHVQQRQQHQQDQIQLNEFQQRQEEQHIQPPQLPLRPHPLKEIYSKLYEELPESLGPLPNCKRQVRKGLERDNSEKSIQVDSIFQEMKHSESAGQVNGGASAQNLSIMSLSIGDMNVTSEPTNADSLAAMLNSSLRVGSRKTGRQSGSVGEANNSDLAHVMDMSVATLGDRLSDFGDTSLPRMSESQSNMSFVNVFEETEKDLFAGR</sequence>
<dbReference type="InterPro" id="IPR049227">
    <property type="entry name" value="DUF6824"/>
</dbReference>
<dbReference type="InParanoid" id="B7FWH0"/>
<gene>
    <name evidence="3" type="ORF">PHATRDRAFT_45104</name>
</gene>
<dbReference type="GeneID" id="7200180"/>
<dbReference type="KEGG" id="pti:PHATRDRAFT_45104"/>
<dbReference type="Pfam" id="PF20710">
    <property type="entry name" value="DUF6824"/>
    <property type="match status" value="1"/>
</dbReference>
<feature type="compositionally biased region" description="Polar residues" evidence="1">
    <location>
        <begin position="121"/>
        <end position="140"/>
    </location>
</feature>
<dbReference type="eggNOG" id="ENOG502SQB2">
    <property type="taxonomic scope" value="Eukaryota"/>
</dbReference>
<evidence type="ECO:0000313" key="3">
    <source>
        <dbReference type="EMBL" id="EEC48979.1"/>
    </source>
</evidence>
<reference evidence="4" key="2">
    <citation type="submission" date="2008-08" db="EMBL/GenBank/DDBJ databases">
        <authorList>
            <consortium name="Diatom Consortium"/>
            <person name="Grigoriev I."/>
            <person name="Grimwood J."/>
            <person name="Kuo A."/>
            <person name="Otillar R.P."/>
            <person name="Salamov A."/>
            <person name="Detter J.C."/>
            <person name="Lindquist E."/>
            <person name="Shapiro H."/>
            <person name="Lucas S."/>
            <person name="Glavina del Rio T."/>
            <person name="Pitluck S."/>
            <person name="Rokhsar D."/>
            <person name="Bowler C."/>
        </authorList>
    </citation>
    <scope>GENOME REANNOTATION</scope>
    <source>
        <strain evidence="4">CCAP 1055/1</strain>
    </source>
</reference>
<reference evidence="3 4" key="1">
    <citation type="journal article" date="2008" name="Nature">
        <title>The Phaeodactylum genome reveals the evolutionary history of diatom genomes.</title>
        <authorList>
            <person name="Bowler C."/>
            <person name="Allen A.E."/>
            <person name="Badger J.H."/>
            <person name="Grimwood J."/>
            <person name="Jabbari K."/>
            <person name="Kuo A."/>
            <person name="Maheswari U."/>
            <person name="Martens C."/>
            <person name="Maumus F."/>
            <person name="Otillar R.P."/>
            <person name="Rayko E."/>
            <person name="Salamov A."/>
            <person name="Vandepoele K."/>
            <person name="Beszteri B."/>
            <person name="Gruber A."/>
            <person name="Heijde M."/>
            <person name="Katinka M."/>
            <person name="Mock T."/>
            <person name="Valentin K."/>
            <person name="Verret F."/>
            <person name="Berges J.A."/>
            <person name="Brownlee C."/>
            <person name="Cadoret J.P."/>
            <person name="Chiovitti A."/>
            <person name="Choi C.J."/>
            <person name="Coesel S."/>
            <person name="De Martino A."/>
            <person name="Detter J.C."/>
            <person name="Durkin C."/>
            <person name="Falciatore A."/>
            <person name="Fournet J."/>
            <person name="Haruta M."/>
            <person name="Huysman M.J."/>
            <person name="Jenkins B.D."/>
            <person name="Jiroutova K."/>
            <person name="Jorgensen R.E."/>
            <person name="Joubert Y."/>
            <person name="Kaplan A."/>
            <person name="Kroger N."/>
            <person name="Kroth P.G."/>
            <person name="La Roche J."/>
            <person name="Lindquist E."/>
            <person name="Lommer M."/>
            <person name="Martin-Jezequel V."/>
            <person name="Lopez P.J."/>
            <person name="Lucas S."/>
            <person name="Mangogna M."/>
            <person name="McGinnis K."/>
            <person name="Medlin L.K."/>
            <person name="Montsant A."/>
            <person name="Oudot-Le Secq M.P."/>
            <person name="Napoli C."/>
            <person name="Obornik M."/>
            <person name="Parker M.S."/>
            <person name="Petit J.L."/>
            <person name="Porcel B.M."/>
            <person name="Poulsen N."/>
            <person name="Robison M."/>
            <person name="Rychlewski L."/>
            <person name="Rynearson T.A."/>
            <person name="Schmutz J."/>
            <person name="Shapiro H."/>
            <person name="Siaut M."/>
            <person name="Stanley M."/>
            <person name="Sussman M.R."/>
            <person name="Taylor A.R."/>
            <person name="Vardi A."/>
            <person name="von Dassow P."/>
            <person name="Vyverman W."/>
            <person name="Willis A."/>
            <person name="Wyrwicz L.S."/>
            <person name="Rokhsar D.S."/>
            <person name="Weissenbach J."/>
            <person name="Armbrust E.V."/>
            <person name="Green B.R."/>
            <person name="Van de Peer Y."/>
            <person name="Grigoriev I.V."/>
        </authorList>
    </citation>
    <scope>NUCLEOTIDE SEQUENCE [LARGE SCALE GENOMIC DNA]</scope>
    <source>
        <strain evidence="3 4">CCAP 1055/1</strain>
    </source>
</reference>
<dbReference type="PaxDb" id="2850-Phatr45104"/>
<dbReference type="RefSeq" id="XP_002179156.1">
    <property type="nucleotide sequence ID" value="XM_002179120.1"/>
</dbReference>
<feature type="region of interest" description="Disordered" evidence="1">
    <location>
        <begin position="111"/>
        <end position="164"/>
    </location>
</feature>
<evidence type="ECO:0000313" key="4">
    <source>
        <dbReference type="Proteomes" id="UP000000759"/>
    </source>
</evidence>
<keyword evidence="4" id="KW-1185">Reference proteome</keyword>
<evidence type="ECO:0000256" key="1">
    <source>
        <dbReference type="SAM" id="MobiDB-lite"/>
    </source>
</evidence>
<dbReference type="AlphaFoldDB" id="B7FWH0"/>
<feature type="domain" description="DUF6824" evidence="2">
    <location>
        <begin position="20"/>
        <end position="105"/>
    </location>
</feature>
<name>B7FWH0_PHATC</name>
<dbReference type="HOGENOM" id="CLU_516295_0_0_1"/>
<evidence type="ECO:0000259" key="2">
    <source>
        <dbReference type="Pfam" id="PF20710"/>
    </source>
</evidence>
<dbReference type="OrthoDB" id="43712at2759"/>
<protein>
    <recommendedName>
        <fullName evidence="2">DUF6824 domain-containing protein</fullName>
    </recommendedName>
</protein>
<feature type="region of interest" description="Disordered" evidence="1">
    <location>
        <begin position="227"/>
        <end position="263"/>
    </location>
</feature>
<accession>B7FWH0</accession>
<proteinExistence type="predicted"/>
<feature type="compositionally biased region" description="Polar residues" evidence="1">
    <location>
        <begin position="227"/>
        <end position="239"/>
    </location>
</feature>